<reference evidence="1" key="1">
    <citation type="submission" date="2019-06" db="EMBL/GenBank/DDBJ databases">
        <authorList>
            <consortium name="Wellcome Sanger Institute Data Sharing"/>
        </authorList>
    </citation>
    <scope>NUCLEOTIDE SEQUENCE [LARGE SCALE GENOMIC DNA]</scope>
</reference>
<proteinExistence type="predicted"/>
<dbReference type="Proteomes" id="UP000472267">
    <property type="component" value="Chromosome 4"/>
</dbReference>
<reference evidence="1" key="2">
    <citation type="submission" date="2025-08" db="UniProtKB">
        <authorList>
            <consortium name="Ensembl"/>
        </authorList>
    </citation>
    <scope>IDENTIFICATION</scope>
</reference>
<protein>
    <submittedName>
        <fullName evidence="1">Uncharacterized protein</fullName>
    </submittedName>
</protein>
<accession>A0A672FI76</accession>
<dbReference type="Ensembl" id="ENSSFAT00005005864.1">
    <property type="protein sequence ID" value="ENSSFAP00005005552.1"/>
    <property type="gene ID" value="ENSSFAG00005003471.1"/>
</dbReference>
<keyword evidence="2" id="KW-1185">Reference proteome</keyword>
<organism evidence="1 2">
    <name type="scientific">Salarias fasciatus</name>
    <name type="common">Jewelled blenny</name>
    <name type="synonym">Blennius fasciatus</name>
    <dbReference type="NCBI Taxonomy" id="181472"/>
    <lineage>
        <taxon>Eukaryota</taxon>
        <taxon>Metazoa</taxon>
        <taxon>Chordata</taxon>
        <taxon>Craniata</taxon>
        <taxon>Vertebrata</taxon>
        <taxon>Euteleostomi</taxon>
        <taxon>Actinopterygii</taxon>
        <taxon>Neopterygii</taxon>
        <taxon>Teleostei</taxon>
        <taxon>Neoteleostei</taxon>
        <taxon>Acanthomorphata</taxon>
        <taxon>Ovalentaria</taxon>
        <taxon>Blenniimorphae</taxon>
        <taxon>Blenniiformes</taxon>
        <taxon>Blennioidei</taxon>
        <taxon>Blenniidae</taxon>
        <taxon>Salariinae</taxon>
        <taxon>Salarias</taxon>
    </lineage>
</organism>
<evidence type="ECO:0000313" key="2">
    <source>
        <dbReference type="Proteomes" id="UP000472267"/>
    </source>
</evidence>
<sequence length="88" mass="9213">RHNLCRDTTVHQAAYITTVTLNGGMLGSHQPCPISLYHQRSDRDQRTGPPGATVGEYGLSLGGDCVTQTETDVGFALAGGGGAENELI</sequence>
<dbReference type="InParanoid" id="A0A672FI76"/>
<reference evidence="1" key="3">
    <citation type="submission" date="2025-09" db="UniProtKB">
        <authorList>
            <consortium name="Ensembl"/>
        </authorList>
    </citation>
    <scope>IDENTIFICATION</scope>
</reference>
<evidence type="ECO:0000313" key="1">
    <source>
        <dbReference type="Ensembl" id="ENSSFAP00005005552.1"/>
    </source>
</evidence>
<dbReference type="AlphaFoldDB" id="A0A672FI76"/>
<name>A0A672FI76_SALFA</name>